<gene>
    <name evidence="3" type="ORF">B0T26DRAFT_288049</name>
</gene>
<dbReference type="GeneID" id="85317443"/>
<feature type="compositionally biased region" description="Basic and acidic residues" evidence="2">
    <location>
        <begin position="510"/>
        <end position="520"/>
    </location>
</feature>
<feature type="compositionally biased region" description="Polar residues" evidence="2">
    <location>
        <begin position="475"/>
        <end position="488"/>
    </location>
</feature>
<feature type="region of interest" description="Disordered" evidence="2">
    <location>
        <begin position="447"/>
        <end position="548"/>
    </location>
</feature>
<dbReference type="RefSeq" id="XP_060295989.1">
    <property type="nucleotide sequence ID" value="XM_060434173.1"/>
</dbReference>
<proteinExistence type="predicted"/>
<evidence type="ECO:0008006" key="5">
    <source>
        <dbReference type="Google" id="ProtNLM"/>
    </source>
</evidence>
<dbReference type="InterPro" id="IPR036864">
    <property type="entry name" value="Zn2-C6_fun-type_DNA-bd_sf"/>
</dbReference>
<dbReference type="GO" id="GO:0000981">
    <property type="term" value="F:DNA-binding transcription factor activity, RNA polymerase II-specific"/>
    <property type="evidence" value="ECO:0007669"/>
    <property type="project" value="InterPro"/>
</dbReference>
<feature type="region of interest" description="Disordered" evidence="2">
    <location>
        <begin position="241"/>
        <end position="279"/>
    </location>
</feature>
<dbReference type="AlphaFoldDB" id="A0AA40AJT4"/>
<dbReference type="Gene3D" id="4.10.240.10">
    <property type="entry name" value="Zn(2)-C6 fungal-type DNA-binding domain"/>
    <property type="match status" value="1"/>
</dbReference>
<evidence type="ECO:0000256" key="1">
    <source>
        <dbReference type="ARBA" id="ARBA00023242"/>
    </source>
</evidence>
<dbReference type="Proteomes" id="UP001172101">
    <property type="component" value="Unassembled WGS sequence"/>
</dbReference>
<feature type="compositionally biased region" description="Polar residues" evidence="2">
    <location>
        <begin position="318"/>
        <end position="327"/>
    </location>
</feature>
<dbReference type="EMBL" id="JAUIRO010000004">
    <property type="protein sequence ID" value="KAK0717196.1"/>
    <property type="molecule type" value="Genomic_DNA"/>
</dbReference>
<dbReference type="CDD" id="cd00067">
    <property type="entry name" value="GAL4"/>
    <property type="match status" value="1"/>
</dbReference>
<comment type="caution">
    <text evidence="3">The sequence shown here is derived from an EMBL/GenBank/DDBJ whole genome shotgun (WGS) entry which is preliminary data.</text>
</comment>
<name>A0AA40AJT4_9PEZI</name>
<feature type="region of interest" description="Disordered" evidence="2">
    <location>
        <begin position="1"/>
        <end position="52"/>
    </location>
</feature>
<keyword evidence="4" id="KW-1185">Reference proteome</keyword>
<evidence type="ECO:0000256" key="2">
    <source>
        <dbReference type="SAM" id="MobiDB-lite"/>
    </source>
</evidence>
<evidence type="ECO:0000313" key="4">
    <source>
        <dbReference type="Proteomes" id="UP001172101"/>
    </source>
</evidence>
<reference evidence="3" key="1">
    <citation type="submission" date="2023-06" db="EMBL/GenBank/DDBJ databases">
        <title>Genome-scale phylogeny and comparative genomics of the fungal order Sordariales.</title>
        <authorList>
            <consortium name="Lawrence Berkeley National Laboratory"/>
            <person name="Hensen N."/>
            <person name="Bonometti L."/>
            <person name="Westerberg I."/>
            <person name="Brannstrom I.O."/>
            <person name="Guillou S."/>
            <person name="Cros-Aarteil S."/>
            <person name="Calhoun S."/>
            <person name="Haridas S."/>
            <person name="Kuo A."/>
            <person name="Mondo S."/>
            <person name="Pangilinan J."/>
            <person name="Riley R."/>
            <person name="LaButti K."/>
            <person name="Andreopoulos B."/>
            <person name="Lipzen A."/>
            <person name="Chen C."/>
            <person name="Yanf M."/>
            <person name="Daum C."/>
            <person name="Ng V."/>
            <person name="Clum A."/>
            <person name="Steindorff A."/>
            <person name="Ohm R."/>
            <person name="Martin F."/>
            <person name="Silar P."/>
            <person name="Natvig D."/>
            <person name="Lalanne C."/>
            <person name="Gautier V."/>
            <person name="Ament-velasquez S.L."/>
            <person name="Kruys A."/>
            <person name="Hutchinson M.I."/>
            <person name="Powell A.J."/>
            <person name="Barry K."/>
            <person name="Miller A.N."/>
            <person name="Grigoriev I.V."/>
            <person name="Debuchy R."/>
            <person name="Gladieux P."/>
            <person name="Thoren M.H."/>
            <person name="Johannesson H."/>
        </authorList>
    </citation>
    <scope>NUCLEOTIDE SEQUENCE</scope>
    <source>
        <strain evidence="3">SMH2392-1A</strain>
    </source>
</reference>
<sequence>MVPGAHGTGAVDPPSDAHKRKRDADDNGTQPAHSGRIPQPPPPQAGNGAPINYLSRASPARLRLIQDDSDAFTDVLSLMGDYEGVLSRHESLAANLGAKLTAPRLLRAMESLFEGTITVIPDIPYRDTRASTVYKPTWLEIIAFAKSNPGDLNLIAAPDGRRVCQFVMKNVRVGISEDDWRLIMSSTLDRFRLAPARPLEEDEAIELATLDILEQRLQTLIKKADEVARRARQLNYHLSGRKAAINSRRSPPVAQQGSGFQSMNQPPARSGGPNPGYDLHADLLQQFLVPAPQQALSSASTASLPTLSEPPRLRQPAQLVTPSTRPSSVHADELAAYRDHQSESAEDISAAHRPLIQARIEKLARGDPISPPCDRCRRLKTSCVKHLTACQGCTRKHAKCSWKGVTDEEVAALRGELVYGRGLGRELRELEAADPAVDERDDLLMTEQSSSHLPIEPGEGSRVLRDTSSRHRQGSRGQTAGSASNNHYGSRDGSTPPRGRSGGIHLAHLLLRDPNDDNNRSVDTPPPPLDKDEDGSSARGTRGSHDPVVHRHLSHMASVATAAAEAREAYASKVSRGSTPG</sequence>
<dbReference type="GO" id="GO:0008270">
    <property type="term" value="F:zinc ion binding"/>
    <property type="evidence" value="ECO:0007669"/>
    <property type="project" value="InterPro"/>
</dbReference>
<feature type="region of interest" description="Disordered" evidence="2">
    <location>
        <begin position="299"/>
        <end position="329"/>
    </location>
</feature>
<accession>A0AA40AJT4</accession>
<dbReference type="InterPro" id="IPR001138">
    <property type="entry name" value="Zn2Cys6_DnaBD"/>
</dbReference>
<feature type="compositionally biased region" description="Polar residues" evidence="2">
    <location>
        <begin position="247"/>
        <end position="267"/>
    </location>
</feature>
<evidence type="ECO:0000313" key="3">
    <source>
        <dbReference type="EMBL" id="KAK0717196.1"/>
    </source>
</evidence>
<keyword evidence="1" id="KW-0539">Nucleus</keyword>
<organism evidence="3 4">
    <name type="scientific">Lasiosphaeria miniovina</name>
    <dbReference type="NCBI Taxonomy" id="1954250"/>
    <lineage>
        <taxon>Eukaryota</taxon>
        <taxon>Fungi</taxon>
        <taxon>Dikarya</taxon>
        <taxon>Ascomycota</taxon>
        <taxon>Pezizomycotina</taxon>
        <taxon>Sordariomycetes</taxon>
        <taxon>Sordariomycetidae</taxon>
        <taxon>Sordariales</taxon>
        <taxon>Lasiosphaeriaceae</taxon>
        <taxon>Lasiosphaeria</taxon>
    </lineage>
</organism>
<protein>
    <recommendedName>
        <fullName evidence="5">Zn(2)-C6 fungal-type domain-containing protein</fullName>
    </recommendedName>
</protein>